<dbReference type="SUPFAM" id="SSF52096">
    <property type="entry name" value="ClpP/crotonase"/>
    <property type="match status" value="1"/>
</dbReference>
<dbReference type="EMBL" id="QAPF01000377">
    <property type="protein sequence ID" value="TEA11063.1"/>
    <property type="molecule type" value="Genomic_DNA"/>
</dbReference>
<dbReference type="InterPro" id="IPR001753">
    <property type="entry name" value="Enoyl-CoA_hydra/iso"/>
</dbReference>
<accession>A0A4R8T2W2</accession>
<gene>
    <name evidence="2" type="primary">AKT3-2</name>
    <name evidence="2" type="ORF">C8034_v007936</name>
</gene>
<dbReference type="Proteomes" id="UP000295604">
    <property type="component" value="Unassembled WGS sequence"/>
</dbReference>
<evidence type="ECO:0000313" key="2">
    <source>
        <dbReference type="EMBL" id="TEA11063.1"/>
    </source>
</evidence>
<comment type="similarity">
    <text evidence="1">Belongs to the enoyl-CoA hydratase/isomerase family.</text>
</comment>
<dbReference type="InterPro" id="IPR029045">
    <property type="entry name" value="ClpP/crotonase-like_dom_sf"/>
</dbReference>
<comment type="caution">
    <text evidence="2">The sequence shown here is derived from an EMBL/GenBank/DDBJ whole genome shotgun (WGS) entry which is preliminary data.</text>
</comment>
<sequence length="146" mass="15596">MKKHNAVNASMMDELEATYGLFARDECVQAVVVTGAVRSFCVGMDLTGGPQGLMQIKEDEVAMEQWKDVGGVIALATSNCIKPTIVPVNGSAAGFGLTSILSGHDSRRLERRQSQHALFQARADDGVPQCLLPPQADSHMAMTGHV</sequence>
<evidence type="ECO:0000256" key="1">
    <source>
        <dbReference type="ARBA" id="ARBA00005254"/>
    </source>
</evidence>
<dbReference type="Gene3D" id="3.90.226.10">
    <property type="entry name" value="2-enoyl-CoA Hydratase, Chain A, domain 1"/>
    <property type="match status" value="1"/>
</dbReference>
<dbReference type="Pfam" id="PF00378">
    <property type="entry name" value="ECH_1"/>
    <property type="match status" value="1"/>
</dbReference>
<protein>
    <submittedName>
        <fullName evidence="2">Enoyl-CoA hydratase AKT3-2</fullName>
    </submittedName>
</protein>
<dbReference type="PANTHER" id="PTHR43684">
    <property type="match status" value="1"/>
</dbReference>
<name>A0A4R8T2W2_9PEZI</name>
<keyword evidence="3" id="KW-1185">Reference proteome</keyword>
<organism evidence="2 3">
    <name type="scientific">Colletotrichum sidae</name>
    <dbReference type="NCBI Taxonomy" id="1347389"/>
    <lineage>
        <taxon>Eukaryota</taxon>
        <taxon>Fungi</taxon>
        <taxon>Dikarya</taxon>
        <taxon>Ascomycota</taxon>
        <taxon>Pezizomycotina</taxon>
        <taxon>Sordariomycetes</taxon>
        <taxon>Hypocreomycetidae</taxon>
        <taxon>Glomerellales</taxon>
        <taxon>Glomerellaceae</taxon>
        <taxon>Colletotrichum</taxon>
        <taxon>Colletotrichum orbiculare species complex</taxon>
    </lineage>
</organism>
<dbReference type="PANTHER" id="PTHR43684:SF4">
    <property type="entry name" value="ENOYL-COA HYDRATASE_ISOMERASE FAMILY PROTEIN (AFU_ORTHOLOGUE AFUA_1G01890)"/>
    <property type="match status" value="1"/>
</dbReference>
<reference evidence="2 3" key="1">
    <citation type="submission" date="2018-11" db="EMBL/GenBank/DDBJ databases">
        <title>Genome sequence and assembly of Colletotrichum sidae.</title>
        <authorList>
            <person name="Gan P."/>
            <person name="Shirasu K."/>
        </authorList>
    </citation>
    <scope>NUCLEOTIDE SEQUENCE [LARGE SCALE GENOMIC DNA]</scope>
    <source>
        <strain evidence="2 3">CBS 518.97</strain>
    </source>
</reference>
<dbReference type="AlphaFoldDB" id="A0A4R8T2W2"/>
<evidence type="ECO:0000313" key="3">
    <source>
        <dbReference type="Proteomes" id="UP000295604"/>
    </source>
</evidence>
<proteinExistence type="inferred from homology"/>
<dbReference type="CDD" id="cd06558">
    <property type="entry name" value="crotonase-like"/>
    <property type="match status" value="1"/>
</dbReference>
<dbReference type="InterPro" id="IPR051053">
    <property type="entry name" value="ECH/Chromodomain_protein"/>
</dbReference>